<gene>
    <name evidence="1" type="ORF">HGT73_01215</name>
</gene>
<reference evidence="1 2" key="1">
    <citation type="submission" date="2020-04" db="EMBL/GenBank/DDBJ databases">
        <title>Genome sequencing of Rosenbergiella species.</title>
        <authorList>
            <person name="Alvarez-Perez S."/>
            <person name="Lievens B."/>
        </authorList>
    </citation>
    <scope>NUCLEOTIDE SEQUENCE [LARGE SCALE GENOMIC DNA]</scope>
    <source>
        <strain evidence="1 2">CdVSA20.1</strain>
    </source>
</reference>
<protein>
    <submittedName>
        <fullName evidence="1">Acetyltransferase</fullName>
    </submittedName>
</protein>
<dbReference type="EMBL" id="JABBFO010000001">
    <property type="protein sequence ID" value="MBT0726012.1"/>
    <property type="molecule type" value="Genomic_DNA"/>
</dbReference>
<dbReference type="RefSeq" id="WP_214211838.1">
    <property type="nucleotide sequence ID" value="NZ_JABBFO010000001.1"/>
</dbReference>
<evidence type="ECO:0000313" key="1">
    <source>
        <dbReference type="EMBL" id="MBT0726012.1"/>
    </source>
</evidence>
<name>A0ABS5T1E6_9GAMM</name>
<evidence type="ECO:0000313" key="2">
    <source>
        <dbReference type="Proteomes" id="UP000786875"/>
    </source>
</evidence>
<comment type="caution">
    <text evidence="1">The sequence shown here is derived from an EMBL/GenBank/DDBJ whole genome shotgun (WGS) entry which is preliminary data.</text>
</comment>
<keyword evidence="2" id="KW-1185">Reference proteome</keyword>
<proteinExistence type="predicted"/>
<accession>A0ABS5T1E6</accession>
<dbReference type="Proteomes" id="UP000786875">
    <property type="component" value="Unassembled WGS sequence"/>
</dbReference>
<sequence length="127" mass="14240">MMTLKYPVPCVCGSDSPDNTVFNLPPQGEPGISVVTQANLQRLSEHIRQRMNGPVTVTYHPHRVGLRSCMAVTVESRFRRAVNILITVSGQGSWPAEEEYEHPRWYITVTDAADMVYLVLWLGDILG</sequence>
<organism evidence="1 2">
    <name type="scientific">Rosenbergiella australiborealis</name>
    <dbReference type="NCBI Taxonomy" id="1544696"/>
    <lineage>
        <taxon>Bacteria</taxon>
        <taxon>Pseudomonadati</taxon>
        <taxon>Pseudomonadota</taxon>
        <taxon>Gammaproteobacteria</taxon>
        <taxon>Enterobacterales</taxon>
        <taxon>Erwiniaceae</taxon>
        <taxon>Rosenbergiella</taxon>
    </lineage>
</organism>